<keyword evidence="4" id="KW-0645">Protease</keyword>
<evidence type="ECO:0000256" key="4">
    <source>
        <dbReference type="ARBA" id="ARBA00022670"/>
    </source>
</evidence>
<gene>
    <name evidence="12" type="primary">Cpa2</name>
    <name evidence="12" type="ORF">AK812_SmicGene14864</name>
</gene>
<keyword evidence="5" id="KW-0479">Metal-binding</keyword>
<dbReference type="InterPro" id="IPR057246">
    <property type="entry name" value="CARBOXYPEPT_ZN_1"/>
</dbReference>
<dbReference type="PANTHER" id="PTHR11705">
    <property type="entry name" value="PROTEASE FAMILY M14 CARBOXYPEPTIDASE A,B"/>
    <property type="match status" value="1"/>
</dbReference>
<dbReference type="AlphaFoldDB" id="A0A1Q9E4E5"/>
<dbReference type="FunFam" id="3.40.630.10:FF:000084">
    <property type="entry name" value="Carboxypeptidase B2"/>
    <property type="match status" value="1"/>
</dbReference>
<evidence type="ECO:0000313" key="12">
    <source>
        <dbReference type="EMBL" id="OLQ02304.1"/>
    </source>
</evidence>
<dbReference type="PROSITE" id="PS52035">
    <property type="entry name" value="PEPTIDASE_M14"/>
    <property type="match status" value="1"/>
</dbReference>
<dbReference type="GO" id="GO:0006508">
    <property type="term" value="P:proteolysis"/>
    <property type="evidence" value="ECO:0007669"/>
    <property type="project" value="UniProtKB-KW"/>
</dbReference>
<name>A0A1Q9E4E5_SYMMI</name>
<sequence length="735" mass="83401">MPPPGARRLSLVEPWSGNNCYQTNQQNRPPPTPWSGDATEFFKDYRNLHDINRFMAQLAQENPRFVVLREIGRSWEGRPLQVLEITDHQSGNVADKPCIFLEGGIHAREWIAPAAVLYIAGALVRESSSAEVQKYLQDFVFTLLIPVNPDGYVYSWEVNRMWRKTRSNRTDYLCRGHVAGVDANRNWGLTFGVTNDAYYALSERFSLCWHDMLGCRLCSKGIYHSALPSLVRFSKCTQTAPMPIPSTARPSIVAFGEEESAYVLKLECAGYRGLEYTPSAVPGDLEKVIQEREEDDVRLVALGPQGEWFISFEDEDWSTFFGNTSHVFAAAVRATQDNDGKMQISWVAFGPSGSFFVQRTRGEALWYGLPKILAELVAKSPRDVVHLALGRPTGWCVLFGDGAWAWSLPSEHGLHDMLSRSAASQIKQVFLGNNGDFFMHAAHGTYFSITCQDLRADLSYYCHRSSRRQKIQSAVADSPTLPRAFAELMTVLMKVLEEHCEDCYFDQLLEAIRSKLLIDPQFTRIYSFHPACYGQRGGQPYFKPCGWRRCSLAIDNFEEFPSWCIAYHGTSCRKVASIMLRGLRRPGDEGVDVEHGQAYSDSGCSIYVSPSIEYAAFPVYAEFFTMQDDHWAQLVLECRVRPASFTVKPGSLGNKYWPEHLRMDSNFETNSELEWLIESPDDVVFTGLMIREFGEAASEEIYGHLARQVTWGSQGPQYEWTKLRAAEYERLQYCI</sequence>
<keyword evidence="7" id="KW-0378">Hydrolase</keyword>
<evidence type="ECO:0000259" key="11">
    <source>
        <dbReference type="PROSITE" id="PS52035"/>
    </source>
</evidence>
<comment type="similarity">
    <text evidence="2 10">Belongs to the peptidase M14 family.</text>
</comment>
<dbReference type="PROSITE" id="PS00132">
    <property type="entry name" value="CARBOXYPEPT_ZN_1"/>
    <property type="match status" value="1"/>
</dbReference>
<dbReference type="GO" id="GO:0004181">
    <property type="term" value="F:metallocarboxypeptidase activity"/>
    <property type="evidence" value="ECO:0007669"/>
    <property type="project" value="InterPro"/>
</dbReference>
<evidence type="ECO:0000256" key="7">
    <source>
        <dbReference type="ARBA" id="ARBA00022801"/>
    </source>
</evidence>
<dbReference type="Proteomes" id="UP000186817">
    <property type="component" value="Unassembled WGS sequence"/>
</dbReference>
<dbReference type="GO" id="GO:0008270">
    <property type="term" value="F:zinc ion binding"/>
    <property type="evidence" value="ECO:0007669"/>
    <property type="project" value="InterPro"/>
</dbReference>
<dbReference type="PRINTS" id="PR00765">
    <property type="entry name" value="CRBOXYPTASEA"/>
</dbReference>
<evidence type="ECO:0000256" key="10">
    <source>
        <dbReference type="PROSITE-ProRule" id="PRU01379"/>
    </source>
</evidence>
<dbReference type="EMBL" id="LSRX01000267">
    <property type="protein sequence ID" value="OLQ02304.1"/>
    <property type="molecule type" value="Genomic_DNA"/>
</dbReference>
<evidence type="ECO:0000256" key="2">
    <source>
        <dbReference type="ARBA" id="ARBA00005988"/>
    </source>
</evidence>
<evidence type="ECO:0000256" key="5">
    <source>
        <dbReference type="ARBA" id="ARBA00022723"/>
    </source>
</evidence>
<keyword evidence="8" id="KW-0862">Zinc</keyword>
<dbReference type="Gene3D" id="3.40.630.10">
    <property type="entry name" value="Zn peptidases"/>
    <property type="match status" value="1"/>
</dbReference>
<evidence type="ECO:0000256" key="1">
    <source>
        <dbReference type="ARBA" id="ARBA00001947"/>
    </source>
</evidence>
<keyword evidence="9" id="KW-0482">Metalloprotease</keyword>
<accession>A0A1Q9E4E5</accession>
<dbReference type="SMART" id="SM00631">
    <property type="entry name" value="Zn_pept"/>
    <property type="match status" value="1"/>
</dbReference>
<keyword evidence="6" id="KW-0732">Signal</keyword>
<keyword evidence="13" id="KW-1185">Reference proteome</keyword>
<evidence type="ECO:0000256" key="6">
    <source>
        <dbReference type="ARBA" id="ARBA00022729"/>
    </source>
</evidence>
<protein>
    <submittedName>
        <fullName evidence="12">Carboxypeptidase A2</fullName>
    </submittedName>
</protein>
<comment type="cofactor">
    <cofactor evidence="1">
        <name>Zn(2+)</name>
        <dbReference type="ChEBI" id="CHEBI:29105"/>
    </cofactor>
</comment>
<dbReference type="OrthoDB" id="49113at2759"/>
<reference evidence="12 13" key="1">
    <citation type="submission" date="2016-02" db="EMBL/GenBank/DDBJ databases">
        <title>Genome analysis of coral dinoflagellate symbionts highlights evolutionary adaptations to a symbiotic lifestyle.</title>
        <authorList>
            <person name="Aranda M."/>
            <person name="Li Y."/>
            <person name="Liew Y.J."/>
            <person name="Baumgarten S."/>
            <person name="Simakov O."/>
            <person name="Wilson M."/>
            <person name="Piel J."/>
            <person name="Ashoor H."/>
            <person name="Bougouffa S."/>
            <person name="Bajic V.B."/>
            <person name="Ryu T."/>
            <person name="Ravasi T."/>
            <person name="Bayer T."/>
            <person name="Micklem G."/>
            <person name="Kim H."/>
            <person name="Bhak J."/>
            <person name="Lajeunesse T.C."/>
            <person name="Voolstra C.R."/>
        </authorList>
    </citation>
    <scope>NUCLEOTIDE SEQUENCE [LARGE SCALE GENOMIC DNA]</scope>
    <source>
        <strain evidence="12 13">CCMP2467</strain>
    </source>
</reference>
<comment type="caution">
    <text evidence="12">The sequence shown here is derived from an EMBL/GenBank/DDBJ whole genome shotgun (WGS) entry which is preliminary data.</text>
</comment>
<dbReference type="InterPro" id="IPR000834">
    <property type="entry name" value="Peptidase_M14"/>
</dbReference>
<organism evidence="12 13">
    <name type="scientific">Symbiodinium microadriaticum</name>
    <name type="common">Dinoflagellate</name>
    <name type="synonym">Zooxanthella microadriatica</name>
    <dbReference type="NCBI Taxonomy" id="2951"/>
    <lineage>
        <taxon>Eukaryota</taxon>
        <taxon>Sar</taxon>
        <taxon>Alveolata</taxon>
        <taxon>Dinophyceae</taxon>
        <taxon>Suessiales</taxon>
        <taxon>Symbiodiniaceae</taxon>
        <taxon>Symbiodinium</taxon>
    </lineage>
</organism>
<evidence type="ECO:0000256" key="8">
    <source>
        <dbReference type="ARBA" id="ARBA00022833"/>
    </source>
</evidence>
<evidence type="ECO:0000313" key="13">
    <source>
        <dbReference type="Proteomes" id="UP000186817"/>
    </source>
</evidence>
<evidence type="ECO:0000256" key="3">
    <source>
        <dbReference type="ARBA" id="ARBA00022645"/>
    </source>
</evidence>
<proteinExistence type="inferred from homology"/>
<feature type="domain" description="Peptidase M14" evidence="11">
    <location>
        <begin position="44"/>
        <end position="495"/>
    </location>
</feature>
<comment type="caution">
    <text evidence="10">Lacks conserved residue(s) required for the propagation of feature annotation.</text>
</comment>
<dbReference type="SUPFAM" id="SSF53187">
    <property type="entry name" value="Zn-dependent exopeptidases"/>
    <property type="match status" value="1"/>
</dbReference>
<keyword evidence="3 12" id="KW-0121">Carboxypeptidase</keyword>
<evidence type="ECO:0000256" key="9">
    <source>
        <dbReference type="ARBA" id="ARBA00023049"/>
    </source>
</evidence>
<dbReference type="GO" id="GO:0005615">
    <property type="term" value="C:extracellular space"/>
    <property type="evidence" value="ECO:0007669"/>
    <property type="project" value="TreeGrafter"/>
</dbReference>
<dbReference type="Pfam" id="PF00246">
    <property type="entry name" value="Peptidase_M14"/>
    <property type="match status" value="1"/>
</dbReference>
<dbReference type="PANTHER" id="PTHR11705:SF143">
    <property type="entry name" value="SLL0236 PROTEIN"/>
    <property type="match status" value="1"/>
</dbReference>